<sequence length="231" mass="27407">MSSKLKKHILFSIYFLLILISIIFVFLTYITRFYDGQPILMYSALGSYIVISVALTIIYWNLSKEFRVEKEMKRLKDINFAVMKTVLNYEYIKKILLDQKYRQVDETTFHAKVEHNFGDPTWTDYFNIKVLNVDTINEDLIDSLNGSSRKGIDTYNLVLFMMEVFNDESRKNCIQYIKSWLISYRTSYLKNGKGYAITVYEKSTNSLYYYKDKSRLHSKYANCTNQLLKLL</sequence>
<dbReference type="KEGG" id="aoc:Aocu_08530"/>
<protein>
    <submittedName>
        <fullName evidence="2">Uncharacterized protein</fullName>
    </submittedName>
</protein>
<dbReference type="AlphaFoldDB" id="A0A061AH38"/>
<dbReference type="EMBL" id="LK028559">
    <property type="protein sequence ID" value="CDR30926.1"/>
    <property type="molecule type" value="Genomic_DNA"/>
</dbReference>
<dbReference type="PATRIC" id="fig|35623.3.peg.853"/>
<keyword evidence="1" id="KW-0812">Transmembrane</keyword>
<feature type="transmembrane region" description="Helical" evidence="1">
    <location>
        <begin position="40"/>
        <end position="62"/>
    </location>
</feature>
<keyword evidence="1" id="KW-1133">Transmembrane helix</keyword>
<keyword evidence="1" id="KW-0472">Membrane</keyword>
<dbReference type="InParanoid" id="A0A061AH38"/>
<evidence type="ECO:0000256" key="1">
    <source>
        <dbReference type="SAM" id="Phobius"/>
    </source>
</evidence>
<evidence type="ECO:0000313" key="3">
    <source>
        <dbReference type="Proteomes" id="UP000032434"/>
    </source>
</evidence>
<reference evidence="3" key="1">
    <citation type="submission" date="2014-05" db="EMBL/GenBank/DDBJ databases">
        <authorList>
            <person name="Kube M."/>
        </authorList>
    </citation>
    <scope>NUCLEOTIDE SEQUENCE [LARGE SCALE GENOMIC DNA]</scope>
</reference>
<dbReference type="Proteomes" id="UP000032434">
    <property type="component" value="Chromosome 1"/>
</dbReference>
<accession>A0A061AH38</accession>
<feature type="transmembrane region" description="Helical" evidence="1">
    <location>
        <begin position="12"/>
        <end position="34"/>
    </location>
</feature>
<gene>
    <name evidence="2" type="ORF">Aocu_08530</name>
</gene>
<proteinExistence type="predicted"/>
<organism evidence="2 3">
    <name type="scientific">Acholeplasma oculi</name>
    <dbReference type="NCBI Taxonomy" id="35623"/>
    <lineage>
        <taxon>Bacteria</taxon>
        <taxon>Bacillati</taxon>
        <taxon>Mycoplasmatota</taxon>
        <taxon>Mollicutes</taxon>
        <taxon>Acholeplasmatales</taxon>
        <taxon>Acholeplasmataceae</taxon>
        <taxon>Acholeplasma</taxon>
    </lineage>
</organism>
<dbReference type="HOGENOM" id="CLU_1197700_0_0_14"/>
<name>A0A061AH38_9MOLU</name>
<keyword evidence="3" id="KW-1185">Reference proteome</keyword>
<evidence type="ECO:0000313" key="2">
    <source>
        <dbReference type="EMBL" id="CDR30926.1"/>
    </source>
</evidence>